<proteinExistence type="predicted"/>
<sequence length="88" mass="9933">MGKKKGQRPAQAAASSADKPATLKDLLGGDTIAKLKAQAEELKKEEEARKEQARIQAEEARRAEQKRLDNDFEHLLNTSDMDWHKFKS</sequence>
<reference evidence="3 5" key="2">
    <citation type="submission" date="2019-11" db="EMBL/GenBank/DDBJ databases">
        <title>Draft genome sequences of five Paenibacillus species of dairy origin.</title>
        <authorList>
            <person name="Olajide A.M."/>
            <person name="Chen S."/>
            <person name="Lapointe G."/>
        </authorList>
    </citation>
    <scope>NUCLEOTIDE SEQUENCE [LARGE SCALE GENOMIC DNA]</scope>
    <source>
        <strain evidence="3 5">3CT49</strain>
    </source>
</reference>
<evidence type="ECO:0000313" key="5">
    <source>
        <dbReference type="Proteomes" id="UP000442469"/>
    </source>
</evidence>
<dbReference type="Proteomes" id="UP000442469">
    <property type="component" value="Unassembled WGS sequence"/>
</dbReference>
<dbReference type="HOGENOM" id="CLU_177522_0_1_9"/>
<dbReference type="STRING" id="44252.DJ90_5310"/>
<accession>A0A090ZE38</accession>
<organism evidence="2 4">
    <name type="scientific">Paenibacillus macerans</name>
    <name type="common">Bacillus macerans</name>
    <dbReference type="NCBI Taxonomy" id="44252"/>
    <lineage>
        <taxon>Bacteria</taxon>
        <taxon>Bacillati</taxon>
        <taxon>Bacillota</taxon>
        <taxon>Bacilli</taxon>
        <taxon>Bacillales</taxon>
        <taxon>Paenibacillaceae</taxon>
        <taxon>Paenibacillus</taxon>
    </lineage>
</organism>
<evidence type="ECO:0000313" key="2">
    <source>
        <dbReference type="EMBL" id="KFN08678.1"/>
    </source>
</evidence>
<reference evidence="2 4" key="1">
    <citation type="submission" date="2014-04" db="EMBL/GenBank/DDBJ databases">
        <authorList>
            <person name="Bishop-Lilly K.A."/>
            <person name="Broomall S.M."/>
            <person name="Chain P.S."/>
            <person name="Chertkov O."/>
            <person name="Coyne S.R."/>
            <person name="Daligault H.E."/>
            <person name="Davenport K.W."/>
            <person name="Erkkila T."/>
            <person name="Frey K.G."/>
            <person name="Gibbons H.S."/>
            <person name="Gu W."/>
            <person name="Jaissle J."/>
            <person name="Johnson S.L."/>
            <person name="Koroleva G.I."/>
            <person name="Ladner J.T."/>
            <person name="Lo C.-C."/>
            <person name="Minogue T.D."/>
            <person name="Munk C."/>
            <person name="Palacios G.F."/>
            <person name="Redden C.L."/>
            <person name="Rosenzweig C.N."/>
            <person name="Scholz M.B."/>
            <person name="Teshima H."/>
            <person name="Xu Y."/>
        </authorList>
    </citation>
    <scope>NUCLEOTIDE SEQUENCE [LARGE SCALE GENOMIC DNA]</scope>
    <source>
        <strain evidence="2 4">8244</strain>
    </source>
</reference>
<dbReference type="EMBL" id="JMQA01000027">
    <property type="protein sequence ID" value="KFN08678.1"/>
    <property type="molecule type" value="Genomic_DNA"/>
</dbReference>
<dbReference type="EMBL" id="WNZZ01000021">
    <property type="protein sequence ID" value="MUG25122.1"/>
    <property type="molecule type" value="Genomic_DNA"/>
</dbReference>
<evidence type="ECO:0000313" key="3">
    <source>
        <dbReference type="EMBL" id="MUG25122.1"/>
    </source>
</evidence>
<feature type="region of interest" description="Disordered" evidence="1">
    <location>
        <begin position="44"/>
        <end position="64"/>
    </location>
</feature>
<dbReference type="Pfam" id="PF13025">
    <property type="entry name" value="DUF3886"/>
    <property type="match status" value="1"/>
</dbReference>
<gene>
    <name evidence="2" type="ORF">DJ90_5310</name>
    <name evidence="3" type="ORF">GNQ08_22405</name>
</gene>
<dbReference type="InterPro" id="IPR024980">
    <property type="entry name" value="DUF3886"/>
</dbReference>
<dbReference type="RefSeq" id="WP_036619683.1">
    <property type="nucleotide sequence ID" value="NZ_BGML01000016.1"/>
</dbReference>
<dbReference type="AlphaFoldDB" id="A0A090ZE38"/>
<dbReference type="GeneID" id="77011424"/>
<feature type="region of interest" description="Disordered" evidence="1">
    <location>
        <begin position="1"/>
        <end position="25"/>
    </location>
</feature>
<keyword evidence="4" id="KW-1185">Reference proteome</keyword>
<evidence type="ECO:0000313" key="4">
    <source>
        <dbReference type="Proteomes" id="UP000029278"/>
    </source>
</evidence>
<protein>
    <submittedName>
        <fullName evidence="3">DUF3886 domain-containing protein</fullName>
    </submittedName>
</protein>
<evidence type="ECO:0000256" key="1">
    <source>
        <dbReference type="SAM" id="MobiDB-lite"/>
    </source>
</evidence>
<name>A0A090ZE38_PAEMA</name>
<dbReference type="Proteomes" id="UP000029278">
    <property type="component" value="Unassembled WGS sequence"/>
</dbReference>
<comment type="caution">
    <text evidence="2">The sequence shown here is derived from an EMBL/GenBank/DDBJ whole genome shotgun (WGS) entry which is preliminary data.</text>
</comment>
<dbReference type="PATRIC" id="fig|44252.3.peg.2968"/>